<dbReference type="InterPro" id="IPR036390">
    <property type="entry name" value="WH_DNA-bd_sf"/>
</dbReference>
<dbReference type="PROSITE" id="PS50995">
    <property type="entry name" value="HTH_MARR_2"/>
    <property type="match status" value="1"/>
</dbReference>
<dbReference type="GO" id="GO:0003700">
    <property type="term" value="F:DNA-binding transcription factor activity"/>
    <property type="evidence" value="ECO:0007669"/>
    <property type="project" value="InterPro"/>
</dbReference>
<dbReference type="PANTHER" id="PTHR33164">
    <property type="entry name" value="TRANSCRIPTIONAL REGULATOR, MARR FAMILY"/>
    <property type="match status" value="1"/>
</dbReference>
<keyword evidence="1" id="KW-0805">Transcription regulation</keyword>
<dbReference type="PANTHER" id="PTHR33164:SF87">
    <property type="entry name" value="MULTIPLE ANTIBIOTIC RESISTANCE PROTEIN MARR"/>
    <property type="match status" value="1"/>
</dbReference>
<dbReference type="InterPro" id="IPR023187">
    <property type="entry name" value="Tscrpt_reg_MarR-type_CS"/>
</dbReference>
<dbReference type="AlphaFoldDB" id="T1CZ72"/>
<reference evidence="5" key="2">
    <citation type="journal article" date="2014" name="ISME J.">
        <title>Microbial stratification in low pH oxic and suboxic macroscopic growths along an acid mine drainage.</title>
        <authorList>
            <person name="Mendez-Garcia C."/>
            <person name="Mesa V."/>
            <person name="Sprenger R.R."/>
            <person name="Richter M."/>
            <person name="Diez M.S."/>
            <person name="Solano J."/>
            <person name="Bargiela R."/>
            <person name="Golyshina O.V."/>
            <person name="Manteca A."/>
            <person name="Ramos J.L."/>
            <person name="Gallego J.R."/>
            <person name="Llorente I."/>
            <person name="Martins Dos Santos V.A."/>
            <person name="Jensen O.N."/>
            <person name="Pelaez A.I."/>
            <person name="Sanchez J."/>
            <person name="Ferrer M."/>
        </authorList>
    </citation>
    <scope>NUCLEOTIDE SEQUENCE</scope>
</reference>
<keyword evidence="2" id="KW-0238">DNA-binding</keyword>
<feature type="non-terminal residue" evidence="5">
    <location>
        <position position="137"/>
    </location>
</feature>
<protein>
    <submittedName>
        <fullName evidence="5">MarR family transcriptional regulator</fullName>
    </submittedName>
</protein>
<dbReference type="InterPro" id="IPR000835">
    <property type="entry name" value="HTH_MarR-typ"/>
</dbReference>
<name>T1CZ72_9ZZZZ</name>
<dbReference type="GO" id="GO:0006950">
    <property type="term" value="P:response to stress"/>
    <property type="evidence" value="ECO:0007669"/>
    <property type="project" value="TreeGrafter"/>
</dbReference>
<dbReference type="SMART" id="SM00347">
    <property type="entry name" value="HTH_MARR"/>
    <property type="match status" value="1"/>
</dbReference>
<keyword evidence="3" id="KW-0804">Transcription</keyword>
<sequence>MANIYEVKSFDPNHSVAHLMGRVRVELLAALDRELSADPQLSELGVTSAQFVVMVRLVGNENRGNESRKSASDLCKELSYDAGAMTRMIDRLEKKGLVRRMRCMKDRRLIYLEATALGRAAYPRMLEMSVAVQNRFL</sequence>
<dbReference type="Pfam" id="PF01047">
    <property type="entry name" value="MarR"/>
    <property type="match status" value="1"/>
</dbReference>
<dbReference type="InterPro" id="IPR039422">
    <property type="entry name" value="MarR/SlyA-like"/>
</dbReference>
<dbReference type="InterPro" id="IPR036388">
    <property type="entry name" value="WH-like_DNA-bd_sf"/>
</dbReference>
<evidence type="ECO:0000256" key="1">
    <source>
        <dbReference type="ARBA" id="ARBA00023015"/>
    </source>
</evidence>
<reference evidence="5" key="1">
    <citation type="submission" date="2013-08" db="EMBL/GenBank/DDBJ databases">
        <authorList>
            <person name="Mendez C."/>
            <person name="Richter M."/>
            <person name="Ferrer M."/>
            <person name="Sanchez J."/>
        </authorList>
    </citation>
    <scope>NUCLEOTIDE SEQUENCE</scope>
</reference>
<proteinExistence type="predicted"/>
<dbReference type="GO" id="GO:0003677">
    <property type="term" value="F:DNA binding"/>
    <property type="evidence" value="ECO:0007669"/>
    <property type="project" value="UniProtKB-KW"/>
</dbReference>
<evidence type="ECO:0000256" key="3">
    <source>
        <dbReference type="ARBA" id="ARBA00023163"/>
    </source>
</evidence>
<evidence type="ECO:0000256" key="2">
    <source>
        <dbReference type="ARBA" id="ARBA00023125"/>
    </source>
</evidence>
<accession>T1CZ72</accession>
<dbReference type="PRINTS" id="PR00598">
    <property type="entry name" value="HTHMARR"/>
</dbReference>
<evidence type="ECO:0000259" key="4">
    <source>
        <dbReference type="PROSITE" id="PS50995"/>
    </source>
</evidence>
<dbReference type="Gene3D" id="1.10.10.10">
    <property type="entry name" value="Winged helix-like DNA-binding domain superfamily/Winged helix DNA-binding domain"/>
    <property type="match status" value="1"/>
</dbReference>
<dbReference type="PROSITE" id="PS01117">
    <property type="entry name" value="HTH_MARR_1"/>
    <property type="match status" value="1"/>
</dbReference>
<dbReference type="EMBL" id="AUZX01003186">
    <property type="protein sequence ID" value="EQD74594.1"/>
    <property type="molecule type" value="Genomic_DNA"/>
</dbReference>
<gene>
    <name evidence="5" type="ORF">B1A_04392</name>
</gene>
<feature type="domain" description="HTH marR-type" evidence="4">
    <location>
        <begin position="13"/>
        <end position="137"/>
    </location>
</feature>
<organism evidence="5">
    <name type="scientific">mine drainage metagenome</name>
    <dbReference type="NCBI Taxonomy" id="410659"/>
    <lineage>
        <taxon>unclassified sequences</taxon>
        <taxon>metagenomes</taxon>
        <taxon>ecological metagenomes</taxon>
    </lineage>
</organism>
<evidence type="ECO:0000313" key="5">
    <source>
        <dbReference type="EMBL" id="EQD74594.1"/>
    </source>
</evidence>
<dbReference type="SUPFAM" id="SSF46785">
    <property type="entry name" value="Winged helix' DNA-binding domain"/>
    <property type="match status" value="1"/>
</dbReference>
<comment type="caution">
    <text evidence="5">The sequence shown here is derived from an EMBL/GenBank/DDBJ whole genome shotgun (WGS) entry which is preliminary data.</text>
</comment>